<dbReference type="InterPro" id="IPR017438">
    <property type="entry name" value="ATP-NAD_kinase_N"/>
</dbReference>
<keyword evidence="2" id="KW-0808">Transferase</keyword>
<evidence type="ECO:0000313" key="2">
    <source>
        <dbReference type="EMBL" id="CAI8038528.1"/>
    </source>
</evidence>
<feature type="domain" description="DAGKc" evidence="1">
    <location>
        <begin position="1"/>
        <end position="123"/>
    </location>
</feature>
<dbReference type="InterPro" id="IPR050187">
    <property type="entry name" value="Lipid_Phosphate_FormReg"/>
</dbReference>
<comment type="caution">
    <text evidence="2">The sequence shown here is derived from an EMBL/GenBank/DDBJ whole genome shotgun (WGS) entry which is preliminary data.</text>
</comment>
<dbReference type="Gene3D" id="3.40.50.10330">
    <property type="entry name" value="Probable inorganic polyphosphate/atp-NAD kinase, domain 1"/>
    <property type="match status" value="1"/>
</dbReference>
<dbReference type="GO" id="GO:0047620">
    <property type="term" value="F:acylglycerol kinase activity"/>
    <property type="evidence" value="ECO:0007669"/>
    <property type="project" value="TreeGrafter"/>
</dbReference>
<dbReference type="GO" id="GO:0016020">
    <property type="term" value="C:membrane"/>
    <property type="evidence" value="ECO:0007669"/>
    <property type="project" value="TreeGrafter"/>
</dbReference>
<protein>
    <submittedName>
        <fullName evidence="2">Acylglycerol kinase, mitochondrial</fullName>
    </submittedName>
</protein>
<dbReference type="InterPro" id="IPR016064">
    <property type="entry name" value="NAD/diacylglycerol_kinase_sf"/>
</dbReference>
<dbReference type="PANTHER" id="PTHR12358:SF31">
    <property type="entry name" value="ACYLGLYCEROL KINASE, MITOCHONDRIAL"/>
    <property type="match status" value="1"/>
</dbReference>
<evidence type="ECO:0000313" key="3">
    <source>
        <dbReference type="Proteomes" id="UP001174909"/>
    </source>
</evidence>
<dbReference type="GO" id="GO:0001729">
    <property type="term" value="F:ceramide kinase activity"/>
    <property type="evidence" value="ECO:0007669"/>
    <property type="project" value="TreeGrafter"/>
</dbReference>
<name>A0AA35WYG0_GEOBA</name>
<proteinExistence type="predicted"/>
<sequence length="212" mass="24552">MKYSAPLFHLSGIDVTVVESQREGHLRSLMSYIDPQTDYIVVAGGDGTLMEVLTGLMRRTDVEEMRSIPIGILPLGRENRFYQSNLSSTTFKPPVRAIGDATMDIIRSEHTKPLNLMEIKPESGRLLYALSSVQWGPMRDAHENRDGFRLFGRLRLLFSHLNVALQRWPRDYLLHVWYPQYCQLKQDQDTPSPPSEKTTNHHLSQQFYCHWH</sequence>
<dbReference type="AlphaFoldDB" id="A0AA35WYG0"/>
<dbReference type="GO" id="GO:0046513">
    <property type="term" value="P:ceramide biosynthetic process"/>
    <property type="evidence" value="ECO:0007669"/>
    <property type="project" value="TreeGrafter"/>
</dbReference>
<dbReference type="PROSITE" id="PS50146">
    <property type="entry name" value="DAGK"/>
    <property type="match status" value="1"/>
</dbReference>
<keyword evidence="2" id="KW-0418">Kinase</keyword>
<dbReference type="Pfam" id="PF00781">
    <property type="entry name" value="DAGK_cat"/>
    <property type="match status" value="1"/>
</dbReference>
<keyword evidence="3" id="KW-1185">Reference proteome</keyword>
<dbReference type="SUPFAM" id="SSF111331">
    <property type="entry name" value="NAD kinase/diacylglycerol kinase-like"/>
    <property type="match status" value="1"/>
</dbReference>
<dbReference type="GO" id="GO:0046512">
    <property type="term" value="P:sphingosine biosynthetic process"/>
    <property type="evidence" value="ECO:0007669"/>
    <property type="project" value="TreeGrafter"/>
</dbReference>
<dbReference type="PANTHER" id="PTHR12358">
    <property type="entry name" value="SPHINGOSINE KINASE"/>
    <property type="match status" value="1"/>
</dbReference>
<dbReference type="InterPro" id="IPR001206">
    <property type="entry name" value="Diacylglycerol_kinase_cat_dom"/>
</dbReference>
<dbReference type="Proteomes" id="UP001174909">
    <property type="component" value="Unassembled WGS sequence"/>
</dbReference>
<dbReference type="EMBL" id="CASHTH010002997">
    <property type="protein sequence ID" value="CAI8038528.1"/>
    <property type="molecule type" value="Genomic_DNA"/>
</dbReference>
<gene>
    <name evidence="2" type="ORF">GBAR_LOCUS21480</name>
</gene>
<dbReference type="GO" id="GO:0005739">
    <property type="term" value="C:mitochondrion"/>
    <property type="evidence" value="ECO:0007669"/>
    <property type="project" value="TreeGrafter"/>
</dbReference>
<dbReference type="GO" id="GO:0004143">
    <property type="term" value="F:ATP-dependent diacylglycerol kinase activity"/>
    <property type="evidence" value="ECO:0007669"/>
    <property type="project" value="TreeGrafter"/>
</dbReference>
<organism evidence="2 3">
    <name type="scientific">Geodia barretti</name>
    <name type="common">Barrett's horny sponge</name>
    <dbReference type="NCBI Taxonomy" id="519541"/>
    <lineage>
        <taxon>Eukaryota</taxon>
        <taxon>Metazoa</taxon>
        <taxon>Porifera</taxon>
        <taxon>Demospongiae</taxon>
        <taxon>Heteroscleromorpha</taxon>
        <taxon>Tetractinellida</taxon>
        <taxon>Astrophorina</taxon>
        <taxon>Geodiidae</taxon>
        <taxon>Geodia</taxon>
    </lineage>
</organism>
<reference evidence="2" key="1">
    <citation type="submission" date="2023-03" db="EMBL/GenBank/DDBJ databases">
        <authorList>
            <person name="Steffen K."/>
            <person name="Cardenas P."/>
        </authorList>
    </citation>
    <scope>NUCLEOTIDE SEQUENCE</scope>
</reference>
<evidence type="ECO:0000259" key="1">
    <source>
        <dbReference type="PROSITE" id="PS50146"/>
    </source>
</evidence>
<accession>A0AA35WYG0</accession>